<proteinExistence type="predicted"/>
<feature type="transmembrane region" description="Helical" evidence="8">
    <location>
        <begin position="468"/>
        <end position="495"/>
    </location>
</feature>
<dbReference type="Pfam" id="PF00873">
    <property type="entry name" value="ACR_tran"/>
    <property type="match status" value="2"/>
</dbReference>
<feature type="transmembrane region" description="Helical" evidence="8">
    <location>
        <begin position="436"/>
        <end position="456"/>
    </location>
</feature>
<evidence type="ECO:0000256" key="3">
    <source>
        <dbReference type="ARBA" id="ARBA00022475"/>
    </source>
</evidence>
<feature type="transmembrane region" description="Helical" evidence="8">
    <location>
        <begin position="560"/>
        <end position="579"/>
    </location>
</feature>
<feature type="transmembrane region" description="Helical" evidence="8">
    <location>
        <begin position="338"/>
        <end position="357"/>
    </location>
</feature>
<keyword evidence="5 8" id="KW-0812">Transmembrane</keyword>
<keyword evidence="4" id="KW-0997">Cell inner membrane</keyword>
<dbReference type="Gene3D" id="3.30.2090.10">
    <property type="entry name" value="Multidrug efflux transporter AcrB TolC docking domain, DN and DC subdomains"/>
    <property type="match status" value="2"/>
</dbReference>
<dbReference type="GO" id="GO:0042910">
    <property type="term" value="F:xenobiotic transmembrane transporter activity"/>
    <property type="evidence" value="ECO:0007669"/>
    <property type="project" value="TreeGrafter"/>
</dbReference>
<keyword evidence="3" id="KW-1003">Cell membrane</keyword>
<dbReference type="AlphaFoldDB" id="A0A2V1ITF2"/>
<dbReference type="SUPFAM" id="SSF82693">
    <property type="entry name" value="Multidrug efflux transporter AcrB pore domain, PN1, PN2, PC1 and PC2 subdomains"/>
    <property type="match status" value="4"/>
</dbReference>
<gene>
    <name evidence="9" type="ORF">C5O23_01335</name>
</gene>
<dbReference type="Proteomes" id="UP000244905">
    <property type="component" value="Unassembled WGS sequence"/>
</dbReference>
<keyword evidence="7 8" id="KW-0472">Membrane</keyword>
<dbReference type="InterPro" id="IPR027463">
    <property type="entry name" value="AcrB_DN_DC_subdom"/>
</dbReference>
<dbReference type="FunFam" id="3.30.70.1430:FF:000001">
    <property type="entry name" value="Efflux pump membrane transporter"/>
    <property type="match status" value="1"/>
</dbReference>
<evidence type="ECO:0000256" key="2">
    <source>
        <dbReference type="ARBA" id="ARBA00022448"/>
    </source>
</evidence>
<keyword evidence="6 8" id="KW-1133">Transmembrane helix</keyword>
<comment type="caution">
    <text evidence="9">The sequence shown here is derived from an EMBL/GenBank/DDBJ whole genome shotgun (WGS) entry which is preliminary data.</text>
</comment>
<feature type="transmembrane region" description="Helical" evidence="8">
    <location>
        <begin position="390"/>
        <end position="415"/>
    </location>
</feature>
<feature type="transmembrane region" description="Helical" evidence="8">
    <location>
        <begin position="962"/>
        <end position="986"/>
    </location>
</feature>
<evidence type="ECO:0000313" key="9">
    <source>
        <dbReference type="EMBL" id="PWB04230.1"/>
    </source>
</evidence>
<reference evidence="10" key="1">
    <citation type="submission" date="2018-02" db="EMBL/GenBank/DDBJ databases">
        <authorList>
            <person name="Clavel T."/>
            <person name="Strowig T."/>
        </authorList>
    </citation>
    <scope>NUCLEOTIDE SEQUENCE [LARGE SCALE GENOMIC DNA]</scope>
    <source>
        <strain evidence="10">DSM 103720</strain>
    </source>
</reference>
<evidence type="ECO:0000256" key="8">
    <source>
        <dbReference type="SAM" id="Phobius"/>
    </source>
</evidence>
<comment type="subcellular location">
    <subcellularLocation>
        <location evidence="1">Cell inner membrane</location>
        <topology evidence="1">Multi-pass membrane protein</topology>
    </subcellularLocation>
</comment>
<keyword evidence="2" id="KW-0813">Transport</keyword>
<dbReference type="RefSeq" id="WP_107031154.1">
    <property type="nucleotide sequence ID" value="NZ_CAOLYA010000013.1"/>
</dbReference>
<protein>
    <recommendedName>
        <fullName evidence="11">AcrB/AcrD/AcrF family protein</fullName>
    </recommendedName>
</protein>
<feature type="transmembrane region" description="Helical" evidence="8">
    <location>
        <begin position="935"/>
        <end position="955"/>
    </location>
</feature>
<feature type="transmembrane region" description="Helical" evidence="8">
    <location>
        <begin position="364"/>
        <end position="384"/>
    </location>
</feature>
<feature type="transmembrane region" description="Helical" evidence="8">
    <location>
        <begin position="1074"/>
        <end position="1095"/>
    </location>
</feature>
<evidence type="ECO:0008006" key="11">
    <source>
        <dbReference type="Google" id="ProtNLM"/>
    </source>
</evidence>
<dbReference type="Gene3D" id="1.20.1640.10">
    <property type="entry name" value="Multidrug efflux transporter AcrB transmembrane domain"/>
    <property type="match status" value="4"/>
</dbReference>
<dbReference type="PRINTS" id="PR00702">
    <property type="entry name" value="ACRIFLAVINRP"/>
</dbReference>
<keyword evidence="10" id="KW-1185">Reference proteome</keyword>
<accession>A0A2V1ITF2</accession>
<dbReference type="GO" id="GO:0005886">
    <property type="term" value="C:plasma membrane"/>
    <property type="evidence" value="ECO:0007669"/>
    <property type="project" value="UniProtKB-SubCell"/>
</dbReference>
<dbReference type="Gene3D" id="3.30.70.1430">
    <property type="entry name" value="Multidrug efflux transporter AcrB pore domain"/>
    <property type="match status" value="2"/>
</dbReference>
<feature type="transmembrane region" description="Helical" evidence="8">
    <location>
        <begin position="12"/>
        <end position="33"/>
    </location>
</feature>
<evidence type="ECO:0000256" key="6">
    <source>
        <dbReference type="ARBA" id="ARBA00022989"/>
    </source>
</evidence>
<dbReference type="EMBL" id="PUEC01000002">
    <property type="protein sequence ID" value="PWB04230.1"/>
    <property type="molecule type" value="Genomic_DNA"/>
</dbReference>
<dbReference type="PANTHER" id="PTHR32063">
    <property type="match status" value="1"/>
</dbReference>
<organism evidence="9 10">
    <name type="scientific">Duncaniella muris</name>
    <dbReference type="NCBI Taxonomy" id="2094150"/>
    <lineage>
        <taxon>Bacteria</taxon>
        <taxon>Pseudomonadati</taxon>
        <taxon>Bacteroidota</taxon>
        <taxon>Bacteroidia</taxon>
        <taxon>Bacteroidales</taxon>
        <taxon>Muribaculaceae</taxon>
        <taxon>Duncaniella</taxon>
    </lineage>
</organism>
<feature type="transmembrane region" description="Helical" evidence="8">
    <location>
        <begin position="992"/>
        <end position="1017"/>
    </location>
</feature>
<dbReference type="FunFam" id="1.20.1640.10:FF:000001">
    <property type="entry name" value="Efflux pump membrane transporter"/>
    <property type="match status" value="1"/>
</dbReference>
<evidence type="ECO:0000313" key="10">
    <source>
        <dbReference type="Proteomes" id="UP000244905"/>
    </source>
</evidence>
<feature type="transmembrane region" description="Helical" evidence="8">
    <location>
        <begin position="600"/>
        <end position="623"/>
    </location>
</feature>
<feature type="transmembrane region" description="Helical" evidence="8">
    <location>
        <begin position="1038"/>
        <end position="1062"/>
    </location>
</feature>
<dbReference type="SUPFAM" id="SSF82714">
    <property type="entry name" value="Multidrug efflux transporter AcrB TolC docking domain, DN and DC subdomains"/>
    <property type="match status" value="2"/>
</dbReference>
<dbReference type="SUPFAM" id="SSF82866">
    <property type="entry name" value="Multidrug efflux transporter AcrB transmembrane domain"/>
    <property type="match status" value="2"/>
</dbReference>
<dbReference type="InterPro" id="IPR001036">
    <property type="entry name" value="Acrflvin-R"/>
</dbReference>
<evidence type="ECO:0000256" key="1">
    <source>
        <dbReference type="ARBA" id="ARBA00004429"/>
    </source>
</evidence>
<evidence type="ECO:0000256" key="4">
    <source>
        <dbReference type="ARBA" id="ARBA00022519"/>
    </source>
</evidence>
<dbReference type="Gene3D" id="3.30.70.1320">
    <property type="entry name" value="Multidrug efflux transporter AcrB pore domain like"/>
    <property type="match status" value="1"/>
</dbReference>
<evidence type="ECO:0000256" key="5">
    <source>
        <dbReference type="ARBA" id="ARBA00022692"/>
    </source>
</evidence>
<evidence type="ECO:0000256" key="7">
    <source>
        <dbReference type="ARBA" id="ARBA00023136"/>
    </source>
</evidence>
<sequence length="1126" mass="122448">MKLDTFINRPVLSTVISIFIVLLGLIGLFSLPVTQFPDIAPPTIRVSTTYTGANAQAVLNSVIAPLEESINGAEGMTYMESTATNTGSADITVYFEQGFDPDMAAVDVQNRVAKAQNLLPAEVTQVGVLTQKRQSSMLLMVALYDESGNYTQEFLDNYAKINMIPQLQRVSGVGDVMSFGADYSMRIWLKPEVMAQYGLIPTDISYALAEQNIEAAPGAFGEQGDQSFQYTMKYRGRLTTPEEFEKIVVAAKPTGEVLHLGDVAEIELGRVTYGFSNSLNGHASTSCIVFQTAGSNATQIINDCLKVVDSMKKELPAGLAIAVPMNNNDFLNASIHEVIKTLIEAFILVFFVVYVFLQDIRSTIIPAIAIPVALVGTFFFMNLIGFSLNLITLSALVLAIAIVVDDAIVVVEAVHAKLDVGYKSARKASIDAMGEIGGAIISITLVMMLVFIPVSFMTGTTGVFYRQFGLTMAISIGLSALNALTLSPALCAVFLKGHDDNSTLKERMGKAYGAAAEAVAGNAKRRFTLNMPPLVTFAFLAATITFMVLGWYNIEHPVKLAIASVVALITILGIFNKRFHKGFEIGFGRILSKYNKWTSFFINHKITSFGIVAATVAVLVWLMSITTSTLVPNEDTGTLFCMVDMPPGTSQERTEEVLNQLDGLLAQIPEIEYRQKIAGYSFMAGQGATYGTFILKLKNWEERKRADQTSDAILGKLYGLTSVIKDGRVMIFAPPMISGYSLTNGFEIKMQDRTGGDVNAFFGVVQGFLGQLNQQPEVQMAYTTFNPAFPQYMIDIDAAKAKQAGISPKDILSTLQGYYGGMYVSNFNRFGKIYRVMMQAAPESRVSPETLSAIKIRNGNEMASLANYVTLTKVYGPDLLNRFNMFQSISVTGQPAPGYTSGDCLAAIERVAAETLPAGFGYEYSGMTREEASSGAGSTTAIIFGLCLLFVYLLLSAQYESYILPWAVIFSIPFGLMGTFIFAQIFDISNNIYLQIALIMLIGLLAKNAILIVEFAVERRRTGMSIVNAAIQGATARLRPILMTSLAMIIGLLPMMFATGAGANGNRALGTGSIGGMLIGMILQVLIVPALFVIFQKIQEKITPLKWEDTDNEGIENEIEQYTPSH</sequence>
<dbReference type="Gene3D" id="3.30.70.1440">
    <property type="entry name" value="Multidrug efflux transporter AcrB pore domain"/>
    <property type="match status" value="1"/>
</dbReference>
<dbReference type="GeneID" id="82524993"/>
<feature type="transmembrane region" description="Helical" evidence="8">
    <location>
        <begin position="534"/>
        <end position="554"/>
    </location>
</feature>
<dbReference type="PANTHER" id="PTHR32063:SF9">
    <property type="entry name" value="SIMILAR TO MULTIDRUG RESISTANCE PROTEIN MEXB"/>
    <property type="match status" value="1"/>
</dbReference>
<name>A0A2V1ITF2_9BACT</name>